<dbReference type="AlphaFoldDB" id="A0A381NYZ6"/>
<accession>A0A381NYZ6</accession>
<keyword evidence="1" id="KW-0663">Pyridoxal phosphate</keyword>
<dbReference type="PANTHER" id="PTHR43092:SF6">
    <property type="entry name" value="BLR1280 PROTEIN"/>
    <property type="match status" value="1"/>
</dbReference>
<dbReference type="InterPro" id="IPR006311">
    <property type="entry name" value="TAT_signal"/>
</dbReference>
<dbReference type="Gene3D" id="3.90.1150.10">
    <property type="entry name" value="Aspartate Aminotransferase, domain 1"/>
    <property type="match status" value="1"/>
</dbReference>
<dbReference type="InterPro" id="IPR015421">
    <property type="entry name" value="PyrdxlP-dep_Trfase_major"/>
</dbReference>
<dbReference type="InterPro" id="IPR015422">
    <property type="entry name" value="PyrdxlP-dep_Trfase_small"/>
</dbReference>
<gene>
    <name evidence="3" type="ORF">METZ01_LOCUS12730</name>
</gene>
<dbReference type="PROSITE" id="PS51318">
    <property type="entry name" value="TAT"/>
    <property type="match status" value="1"/>
</dbReference>
<dbReference type="Gene3D" id="3.40.640.10">
    <property type="entry name" value="Type I PLP-dependent aspartate aminotransferase-like (Major domain)"/>
    <property type="match status" value="1"/>
</dbReference>
<evidence type="ECO:0000313" key="3">
    <source>
        <dbReference type="EMBL" id="SUZ59876.1"/>
    </source>
</evidence>
<name>A0A381NYZ6_9ZZZZ</name>
<reference evidence="3" key="1">
    <citation type="submission" date="2018-05" db="EMBL/GenBank/DDBJ databases">
        <authorList>
            <person name="Lanie J.A."/>
            <person name="Ng W.-L."/>
            <person name="Kazmierczak K.M."/>
            <person name="Andrzejewski T.M."/>
            <person name="Davidsen T.M."/>
            <person name="Wayne K.J."/>
            <person name="Tettelin H."/>
            <person name="Glass J.I."/>
            <person name="Rusch D."/>
            <person name="Podicherti R."/>
            <person name="Tsui H.-C.T."/>
            <person name="Winkler M.E."/>
        </authorList>
    </citation>
    <scope>NUCLEOTIDE SEQUENCE</scope>
</reference>
<proteinExistence type="predicted"/>
<dbReference type="InterPro" id="IPR015424">
    <property type="entry name" value="PyrdxlP-dep_Trfase"/>
</dbReference>
<evidence type="ECO:0000259" key="2">
    <source>
        <dbReference type="Pfam" id="PF00266"/>
    </source>
</evidence>
<evidence type="ECO:0000256" key="1">
    <source>
        <dbReference type="ARBA" id="ARBA00022898"/>
    </source>
</evidence>
<protein>
    <recommendedName>
        <fullName evidence="2">Aminotransferase class V domain-containing protein</fullName>
    </recommendedName>
</protein>
<dbReference type="Pfam" id="PF00266">
    <property type="entry name" value="Aminotran_5"/>
    <property type="match status" value="1"/>
</dbReference>
<sequence>MVSRRTFLRGTGILGGAVLTTKAHGLEDVVAATQSVSSQTPEQVAQDEFYWREIQSAFTLDRTLTNLNNGNSCPTPRVVHEALKRYLDFSNQLPVHYRGQLQRNIETVRRGLAEEFGCDPEELAITRNSSEALQIAQNGLDLQAGDEVITTDQDYGRMLTTWDQRVRRDGITLTRLPFPVPTTQDDLYTRFEQAITPRTKVLHFCHITNLTGQLFPVQRLSRLARERGLVTICDGAHAFAHFPFKLRDLECDYYGTSLHKWLLAPHGTGFLYVRRERIEKTWPLQAAPARQDGDIRKFEAIGTHPAAPKAAIAEALAFHQAIGAERKAARLRFLTMRWADRLKDNPRIRIHSNLAPGQTWGLANVEVIGVDTREISSYMWDKYRIVINAIVRDEYQGLRVTPNVYTRPQDIDTFTNAMEEIADTGGIPTQ</sequence>
<feature type="domain" description="Aminotransferase class V" evidence="2">
    <location>
        <begin position="71"/>
        <end position="388"/>
    </location>
</feature>
<dbReference type="SUPFAM" id="SSF53383">
    <property type="entry name" value="PLP-dependent transferases"/>
    <property type="match status" value="1"/>
</dbReference>
<dbReference type="InterPro" id="IPR000192">
    <property type="entry name" value="Aminotrans_V_dom"/>
</dbReference>
<dbReference type="EMBL" id="UINC01000704">
    <property type="protein sequence ID" value="SUZ59876.1"/>
    <property type="molecule type" value="Genomic_DNA"/>
</dbReference>
<dbReference type="PANTHER" id="PTHR43092">
    <property type="entry name" value="L-CYSTEINE DESULFHYDRASE"/>
    <property type="match status" value="1"/>
</dbReference>
<organism evidence="3">
    <name type="scientific">marine metagenome</name>
    <dbReference type="NCBI Taxonomy" id="408172"/>
    <lineage>
        <taxon>unclassified sequences</taxon>
        <taxon>metagenomes</taxon>
        <taxon>ecological metagenomes</taxon>
    </lineage>
</organism>